<name>A0A4R3K0M0_9PROT</name>
<keyword evidence="7" id="KW-0998">Cell outer membrane</keyword>
<feature type="chain" id="PRO_5020426539" evidence="8">
    <location>
        <begin position="21"/>
        <end position="396"/>
    </location>
</feature>
<dbReference type="EMBL" id="SLZY01000001">
    <property type="protein sequence ID" value="TCS74091.1"/>
    <property type="molecule type" value="Genomic_DNA"/>
</dbReference>
<dbReference type="GO" id="GO:0015483">
    <property type="term" value="F:long-chain fatty acid transporting porin activity"/>
    <property type="evidence" value="ECO:0007669"/>
    <property type="project" value="TreeGrafter"/>
</dbReference>
<dbReference type="Pfam" id="PF03349">
    <property type="entry name" value="Toluene_X"/>
    <property type="match status" value="1"/>
</dbReference>
<keyword evidence="6" id="KW-0472">Membrane</keyword>
<evidence type="ECO:0000256" key="5">
    <source>
        <dbReference type="ARBA" id="ARBA00022729"/>
    </source>
</evidence>
<evidence type="ECO:0000256" key="6">
    <source>
        <dbReference type="ARBA" id="ARBA00023136"/>
    </source>
</evidence>
<evidence type="ECO:0000256" key="4">
    <source>
        <dbReference type="ARBA" id="ARBA00022692"/>
    </source>
</evidence>
<dbReference type="GO" id="GO:0009279">
    <property type="term" value="C:cell outer membrane"/>
    <property type="evidence" value="ECO:0007669"/>
    <property type="project" value="UniProtKB-SubCell"/>
</dbReference>
<dbReference type="Proteomes" id="UP000295135">
    <property type="component" value="Unassembled WGS sequence"/>
</dbReference>
<evidence type="ECO:0000256" key="3">
    <source>
        <dbReference type="ARBA" id="ARBA00022452"/>
    </source>
</evidence>
<gene>
    <name evidence="9" type="ORF">EDC61_101316</name>
</gene>
<evidence type="ECO:0000313" key="10">
    <source>
        <dbReference type="Proteomes" id="UP000295135"/>
    </source>
</evidence>
<evidence type="ECO:0000256" key="8">
    <source>
        <dbReference type="SAM" id="SignalP"/>
    </source>
</evidence>
<comment type="caution">
    <text evidence="9">The sequence shown here is derived from an EMBL/GenBank/DDBJ whole genome shotgun (WGS) entry which is preliminary data.</text>
</comment>
<dbReference type="SUPFAM" id="SSF56935">
    <property type="entry name" value="Porins"/>
    <property type="match status" value="1"/>
</dbReference>
<feature type="signal peptide" evidence="8">
    <location>
        <begin position="1"/>
        <end position="20"/>
    </location>
</feature>
<dbReference type="AlphaFoldDB" id="A0A4R3K0M0"/>
<reference evidence="9 10" key="1">
    <citation type="submission" date="2019-03" db="EMBL/GenBank/DDBJ databases">
        <title>Genomic Encyclopedia of Type Strains, Phase IV (KMG-IV): sequencing the most valuable type-strain genomes for metagenomic binning, comparative biology and taxonomic classification.</title>
        <authorList>
            <person name="Goeker M."/>
        </authorList>
    </citation>
    <scope>NUCLEOTIDE SEQUENCE [LARGE SCALE GENOMIC DNA]</scope>
    <source>
        <strain evidence="9 10">DSM 103923</strain>
    </source>
</reference>
<dbReference type="InterPro" id="IPR005017">
    <property type="entry name" value="OMPP1/FadL/TodX"/>
</dbReference>
<comment type="similarity">
    <text evidence="2">Belongs to the OmpP1/FadL family.</text>
</comment>
<evidence type="ECO:0000313" key="9">
    <source>
        <dbReference type="EMBL" id="TCS74091.1"/>
    </source>
</evidence>
<keyword evidence="3" id="KW-1134">Transmembrane beta strand</keyword>
<dbReference type="RefSeq" id="WP_232019159.1">
    <property type="nucleotide sequence ID" value="NZ_AP018721.1"/>
</dbReference>
<evidence type="ECO:0000256" key="1">
    <source>
        <dbReference type="ARBA" id="ARBA00004571"/>
    </source>
</evidence>
<evidence type="ECO:0000256" key="2">
    <source>
        <dbReference type="ARBA" id="ARBA00008163"/>
    </source>
</evidence>
<proteinExistence type="inferred from homology"/>
<dbReference type="PANTHER" id="PTHR35093:SF3">
    <property type="entry name" value="LONG-CHAIN FATTY ACID TRANSPORT PROTEIN"/>
    <property type="match status" value="1"/>
</dbReference>
<keyword evidence="4" id="KW-0812">Transmembrane</keyword>
<keyword evidence="10" id="KW-1185">Reference proteome</keyword>
<protein>
    <submittedName>
        <fullName evidence="9">Long-chain fatty acid transport protein</fullName>
    </submittedName>
</protein>
<accession>A0A4R3K0M0</accession>
<dbReference type="Gene3D" id="2.40.160.60">
    <property type="entry name" value="Outer membrane protein transport protein (OMPP1/FadL/TodX)"/>
    <property type="match status" value="1"/>
</dbReference>
<evidence type="ECO:0000256" key="7">
    <source>
        <dbReference type="ARBA" id="ARBA00023237"/>
    </source>
</evidence>
<dbReference type="PANTHER" id="PTHR35093">
    <property type="entry name" value="OUTER MEMBRANE PROTEIN NMB0088-RELATED"/>
    <property type="match status" value="1"/>
</dbReference>
<comment type="subcellular location">
    <subcellularLocation>
        <location evidence="1">Cell outer membrane</location>
        <topology evidence="1">Multi-pass membrane protein</topology>
    </subcellularLocation>
</comment>
<organism evidence="9 10">
    <name type="scientific">Sulfuritortus calidifontis</name>
    <dbReference type="NCBI Taxonomy" id="1914471"/>
    <lineage>
        <taxon>Bacteria</taxon>
        <taxon>Pseudomonadati</taxon>
        <taxon>Pseudomonadota</taxon>
        <taxon>Betaproteobacteria</taxon>
        <taxon>Nitrosomonadales</taxon>
        <taxon>Thiobacillaceae</taxon>
        <taxon>Sulfuritortus</taxon>
    </lineage>
</organism>
<sequence length="396" mass="42899">MRIKMLCAMLGLGLSAGAWASGFKLMEQNASGLGNAYAGQAASAQDASTVYFNPAGLLRIEGEQLVVVGHLIRPSSKFTDQGSTAAALGTGGDIGGLNFVPNAYYARDVGPGWKFGFGISSPFGLKTEYDNPWAGRSQALLSDLKTINLNPSLAWLLNDKIALGAGVSLQYIEAELTQWTGQLTTLKGDDISFGYNLGVLARLDNNTRIGLAYRSAIDHTLEGKVSNHPGGDGPIKADANLPGSASLSVVSRLNDAWEFLADATWTGWSSFDRLKVVRATTGATVTDIDESWDDTWRISVGANYRQNPKWLWRMGMAYDQGPVPDAQHRTPRIPDGDRIWLAFGGQYKVSDKGWLDVGYAHLFVETVKINHTETVLVKGEYKGKVDILSAQYTHTF</sequence>
<keyword evidence="5 8" id="KW-0732">Signal</keyword>